<feature type="region of interest" description="Disordered" evidence="12">
    <location>
        <begin position="342"/>
        <end position="371"/>
    </location>
</feature>
<evidence type="ECO:0000256" key="11">
    <source>
        <dbReference type="ARBA" id="ARBA00045397"/>
    </source>
</evidence>
<comment type="function">
    <text evidence="11">Involved in pre-mRNA splicing as component of the spliceosome. Required for the assembly of the U4/U5/U6 tri-snRNP complex, one of the building blocks of the spliceosome.</text>
</comment>
<evidence type="ECO:0000256" key="3">
    <source>
        <dbReference type="ARBA" id="ARBA00013538"/>
    </source>
</evidence>
<dbReference type="GO" id="GO:0046540">
    <property type="term" value="C:U4/U6 x U5 tri-snRNP complex"/>
    <property type="evidence" value="ECO:0007669"/>
    <property type="project" value="InterPro"/>
</dbReference>
<feature type="region of interest" description="Disordered" evidence="12">
    <location>
        <begin position="1"/>
        <end position="22"/>
    </location>
</feature>
<dbReference type="InterPro" id="IPR012976">
    <property type="entry name" value="NOSIC"/>
</dbReference>
<dbReference type="AlphaFoldDB" id="A0A7R8W3D9"/>
<evidence type="ECO:0000256" key="2">
    <source>
        <dbReference type="ARBA" id="ARBA00005572"/>
    </source>
</evidence>
<dbReference type="Pfam" id="PF09785">
    <property type="entry name" value="Prp31_C"/>
    <property type="match status" value="1"/>
</dbReference>
<dbReference type="FunFam" id="1.10.287.4070:FF:000003">
    <property type="entry name" value="U4/U6 small nuclear ribonucleoprotein PRP31"/>
    <property type="match status" value="1"/>
</dbReference>
<gene>
    <name evidence="13" type="ORF">CTOB1V02_LOCUS403</name>
</gene>
<dbReference type="FunFam" id="1.10.246.90:FF:000002">
    <property type="entry name" value="U4/U6 small nuclear ribonucleoprotein Prp31"/>
    <property type="match status" value="1"/>
</dbReference>
<comment type="similarity">
    <text evidence="2">Belongs to the PRP31 family.</text>
</comment>
<proteinExistence type="inferred from homology"/>
<evidence type="ECO:0000256" key="8">
    <source>
        <dbReference type="ARBA" id="ARBA00023242"/>
    </source>
</evidence>
<keyword evidence="9" id="KW-0687">Ribonucleoprotein</keyword>
<evidence type="ECO:0000256" key="10">
    <source>
        <dbReference type="ARBA" id="ARBA00030766"/>
    </source>
</evidence>
<dbReference type="OrthoDB" id="4771285at2759"/>
<evidence type="ECO:0000256" key="6">
    <source>
        <dbReference type="ARBA" id="ARBA00022884"/>
    </source>
</evidence>
<dbReference type="GO" id="GO:0071011">
    <property type="term" value="C:precatalytic spliceosome"/>
    <property type="evidence" value="ECO:0007669"/>
    <property type="project" value="TreeGrafter"/>
</dbReference>
<dbReference type="InterPro" id="IPR002687">
    <property type="entry name" value="Nop_dom"/>
</dbReference>
<evidence type="ECO:0000256" key="1">
    <source>
        <dbReference type="ARBA" id="ARBA00004123"/>
    </source>
</evidence>
<evidence type="ECO:0000256" key="4">
    <source>
        <dbReference type="ARBA" id="ARBA00022664"/>
    </source>
</evidence>
<dbReference type="SUPFAM" id="SSF89124">
    <property type="entry name" value="Nop domain"/>
    <property type="match status" value="1"/>
</dbReference>
<dbReference type="PROSITE" id="PS51358">
    <property type="entry name" value="NOP"/>
    <property type="match status" value="1"/>
</dbReference>
<evidence type="ECO:0000256" key="9">
    <source>
        <dbReference type="ARBA" id="ARBA00023274"/>
    </source>
</evidence>
<organism evidence="13">
    <name type="scientific">Cyprideis torosa</name>
    <dbReference type="NCBI Taxonomy" id="163714"/>
    <lineage>
        <taxon>Eukaryota</taxon>
        <taxon>Metazoa</taxon>
        <taxon>Ecdysozoa</taxon>
        <taxon>Arthropoda</taxon>
        <taxon>Crustacea</taxon>
        <taxon>Oligostraca</taxon>
        <taxon>Ostracoda</taxon>
        <taxon>Podocopa</taxon>
        <taxon>Podocopida</taxon>
        <taxon>Cytherocopina</taxon>
        <taxon>Cytheroidea</taxon>
        <taxon>Cytherideidae</taxon>
        <taxon>Cyprideis</taxon>
    </lineage>
</organism>
<dbReference type="EMBL" id="OB660053">
    <property type="protein sequence ID" value="CAD7222392.1"/>
    <property type="molecule type" value="Genomic_DNA"/>
</dbReference>
<evidence type="ECO:0000256" key="12">
    <source>
        <dbReference type="SAM" id="MobiDB-lite"/>
    </source>
</evidence>
<dbReference type="GO" id="GO:0000244">
    <property type="term" value="P:spliceosomal tri-snRNP complex assembly"/>
    <property type="evidence" value="ECO:0007669"/>
    <property type="project" value="InterPro"/>
</dbReference>
<dbReference type="Pfam" id="PF01798">
    <property type="entry name" value="Nop"/>
    <property type="match status" value="1"/>
</dbReference>
<feature type="compositionally biased region" description="Acidic residues" evidence="12">
    <location>
        <begin position="7"/>
        <end position="22"/>
    </location>
</feature>
<keyword evidence="5" id="KW-0747">Spliceosome</keyword>
<feature type="compositionally biased region" description="Basic residues" evidence="12">
    <location>
        <begin position="361"/>
        <end position="371"/>
    </location>
</feature>
<dbReference type="InterPro" id="IPR042239">
    <property type="entry name" value="Nop_C"/>
</dbReference>
<keyword evidence="7" id="KW-0508">mRNA splicing</keyword>
<dbReference type="InterPro" id="IPR027105">
    <property type="entry name" value="Prp31"/>
</dbReference>
<dbReference type="SMART" id="SM00931">
    <property type="entry name" value="NOSIC"/>
    <property type="match status" value="1"/>
</dbReference>
<dbReference type="PANTHER" id="PTHR13904:SF0">
    <property type="entry name" value="U4_U6 SMALL NUCLEAR RIBONUCLEOPROTEIN PRP31"/>
    <property type="match status" value="1"/>
</dbReference>
<dbReference type="PANTHER" id="PTHR13904">
    <property type="entry name" value="PRE-MRNA SPLICING FACTOR PRP31"/>
    <property type="match status" value="1"/>
</dbReference>
<evidence type="ECO:0000256" key="5">
    <source>
        <dbReference type="ARBA" id="ARBA00022728"/>
    </source>
</evidence>
<dbReference type="InterPro" id="IPR019175">
    <property type="entry name" value="Prp31_C"/>
</dbReference>
<keyword evidence="6" id="KW-0694">RNA-binding</keyword>
<dbReference type="Gene3D" id="1.10.246.90">
    <property type="entry name" value="Nop domain"/>
    <property type="match status" value="1"/>
</dbReference>
<keyword evidence="4" id="KW-0507">mRNA processing</keyword>
<reference evidence="13" key="1">
    <citation type="submission" date="2020-11" db="EMBL/GenBank/DDBJ databases">
        <authorList>
            <person name="Tran Van P."/>
        </authorList>
    </citation>
    <scope>NUCLEOTIDE SEQUENCE</scope>
</reference>
<name>A0A7R8W3D9_9CRUS</name>
<dbReference type="GO" id="GO:0003723">
    <property type="term" value="F:RNA binding"/>
    <property type="evidence" value="ECO:0007669"/>
    <property type="project" value="UniProtKB-KW"/>
</dbReference>
<feature type="compositionally biased region" description="Pro residues" evidence="12">
    <location>
        <begin position="343"/>
        <end position="357"/>
    </location>
</feature>
<dbReference type="Gene3D" id="1.10.287.4070">
    <property type="match status" value="1"/>
</dbReference>
<dbReference type="GO" id="GO:0005687">
    <property type="term" value="C:U4 snRNP"/>
    <property type="evidence" value="ECO:0007669"/>
    <property type="project" value="TreeGrafter"/>
</dbReference>
<accession>A0A7R8W3D9</accession>
<dbReference type="InterPro" id="IPR036070">
    <property type="entry name" value="Nop_dom_sf"/>
</dbReference>
<protein>
    <recommendedName>
        <fullName evidence="3">U4/U6 small nuclear ribonucleoprotein Prp31</fullName>
    </recommendedName>
    <alternativeName>
        <fullName evidence="10">Pre-mRNA-processing factor 31</fullName>
    </alternativeName>
</protein>
<evidence type="ECO:0000313" key="13">
    <source>
        <dbReference type="EMBL" id="CAD7222392.1"/>
    </source>
</evidence>
<sequence length="510" mass="56133">MSLADELLADLEDDEEKEDDFDAEVKPNIKSILPMITDEDVPMIDVKPDVELLKVDNVHEVAKLRDSEHYEAVIEAVDECLAQGPKTGSVTGPLEADPEYQLMVEANNVSADIDSEILKIHKFVRDKYSKRFPELESMVVTPLEYMMTAKELGNELEQAKSNEALPHFLTQATIMVVSVTASTSTGQMLSEVELEAIRQATVMAIDLMDAKKRLLEYIESRMHYIAPNLSEILDITTAAKLMGVAGGLTNLSKMPSCNIMLLGAEKKQLSGFSEINRLPHTGLIYYAPIVQLLPPDLRRKAAKLVAAKATLAIRVDASHESPDGTIGRQLREEIEKKFDKWQEPPPVKSVKPLPAPIDAPKKRRGGKRVRKMKERYGMTELRKQANRMEFGSIEDDAYQQDLGLNLGVIKKGGKAGGMLRAAQVDEKTRVRMSKALEKKVAKANAVSGGSTTIRKHISGTASSVAFTPLQGLEIVNPEAAAKKVKEANEKYFSGSAGFLQVKKEAGKPPS</sequence>
<evidence type="ECO:0000256" key="7">
    <source>
        <dbReference type="ARBA" id="ARBA00023187"/>
    </source>
</evidence>
<comment type="subcellular location">
    <subcellularLocation>
        <location evidence="1">Nucleus</location>
    </subcellularLocation>
</comment>
<keyword evidence="8" id="KW-0539">Nucleus</keyword>